<dbReference type="SUPFAM" id="SSF51206">
    <property type="entry name" value="cAMP-binding domain-like"/>
    <property type="match status" value="1"/>
</dbReference>
<dbReference type="Pfam" id="PF00571">
    <property type="entry name" value="CBS"/>
    <property type="match status" value="2"/>
</dbReference>
<protein>
    <submittedName>
        <fullName evidence="5">Signal-transduction protein containing cAMP-binding and CBS domains</fullName>
    </submittedName>
</protein>
<keyword evidence="1 2" id="KW-0129">CBS domain</keyword>
<dbReference type="PATRIC" id="fig|1255043.3.peg.3123"/>
<dbReference type="CDD" id="cd17771">
    <property type="entry name" value="CBS_pair_CAP-ED_NT_Pol-beta-like_DUF294_assoc"/>
    <property type="match status" value="1"/>
</dbReference>
<feature type="domain" description="CBS" evidence="4">
    <location>
        <begin position="169"/>
        <end position="226"/>
    </location>
</feature>
<accession>L0E0G1</accession>
<dbReference type="GO" id="GO:0008773">
    <property type="term" value="F:[protein-PII] uridylyltransferase activity"/>
    <property type="evidence" value="ECO:0007669"/>
    <property type="project" value="InterPro"/>
</dbReference>
<organism evidence="5 6">
    <name type="scientific">Thioalkalivibrio nitratireducens (strain DSM 14787 / UNIQEM 213 / ALEN2)</name>
    <dbReference type="NCBI Taxonomy" id="1255043"/>
    <lineage>
        <taxon>Bacteria</taxon>
        <taxon>Pseudomonadati</taxon>
        <taxon>Pseudomonadota</taxon>
        <taxon>Gammaproteobacteria</taxon>
        <taxon>Chromatiales</taxon>
        <taxon>Ectothiorhodospiraceae</taxon>
        <taxon>Thioalkalivibrio</taxon>
    </lineage>
</organism>
<dbReference type="InterPro" id="IPR014710">
    <property type="entry name" value="RmlC-like_jellyroll"/>
</dbReference>
<dbReference type="Pfam" id="PF10335">
    <property type="entry name" value="DUF294_C"/>
    <property type="match status" value="1"/>
</dbReference>
<evidence type="ECO:0000256" key="1">
    <source>
        <dbReference type="ARBA" id="ARBA00023122"/>
    </source>
</evidence>
<dbReference type="InterPro" id="IPR000644">
    <property type="entry name" value="CBS_dom"/>
</dbReference>
<dbReference type="SUPFAM" id="SSF54631">
    <property type="entry name" value="CBS-domain pair"/>
    <property type="match status" value="1"/>
</dbReference>
<dbReference type="InterPro" id="IPR005105">
    <property type="entry name" value="GlnD_Uridyltrans_N"/>
</dbReference>
<proteinExistence type="predicted"/>
<sequence>MSDALDTTREFLNAHAPFDRLEPDALEFLLPRLESRFYASGERITDPDAGPARRFHIIRQGRIRGENPSEDEQVSGKAWELVPGESFPIGALLGRRPVHTVHRALEDTLCLELSLEDFDRLRARSPVFNDFCSRRLASLLDRLHQGLIAGQLGHSGASGQLNTPLGARVTREPVTCSPDTPLRAALTTMRDQKVGSIVAVDGEGRPLGIFTMTDLLSRVTLEERPLDTPLRQVMTPDPIALPDSALGFEGIETMADHGMKHICVVANERLVGVLGERDLLSSHPLTLDRLVRGILRADAVSTIADHLREMPRLIGAVIHQGAEADQILRLITRINDHATRRVLTLLRSRHDIADIGFTWLAFGSQAREEQALTTDQDNGILFRCEPGQEDETRERLLPFAQGANQALAECGFELCPGDVMAGNPECCLSGAEWERRFSRWIDQGTPEHLLKSSIFFDLRAIDGDSGPVEKLRSELLHKTAFNSRFRRQMAANQMRFRPPLGLFGEIRSGSDGINVKLHGLTPFVDGARVMALAAELPATRTHERLDQAVSAEILREDDAHDYHAALRYLQMLRLRSQQQALAEGREGGNRIRPEELGALEGRVLKEAFRQARKLQGQLAVQYQL</sequence>
<dbReference type="CDD" id="cd00038">
    <property type="entry name" value="CAP_ED"/>
    <property type="match status" value="1"/>
</dbReference>
<name>L0E0G1_THIND</name>
<dbReference type="Gene3D" id="3.10.580.10">
    <property type="entry name" value="CBS-domain"/>
    <property type="match status" value="1"/>
</dbReference>
<dbReference type="PROSITE" id="PS51371">
    <property type="entry name" value="CBS"/>
    <property type="match status" value="2"/>
</dbReference>
<gene>
    <name evidence="5" type="ordered locus">TVNIR_3095</name>
</gene>
<feature type="domain" description="CBS" evidence="4">
    <location>
        <begin position="234"/>
        <end position="289"/>
    </location>
</feature>
<dbReference type="Pfam" id="PF03445">
    <property type="entry name" value="DUF294"/>
    <property type="match status" value="1"/>
</dbReference>
<evidence type="ECO:0000259" key="4">
    <source>
        <dbReference type="PROSITE" id="PS51371"/>
    </source>
</evidence>
<evidence type="ECO:0000313" key="6">
    <source>
        <dbReference type="Proteomes" id="UP000010809"/>
    </source>
</evidence>
<dbReference type="InterPro" id="IPR018821">
    <property type="entry name" value="DUF294_put_nucleoTrafse_sb-bd"/>
</dbReference>
<dbReference type="CDD" id="cd05401">
    <property type="entry name" value="NT_GlnE_GlnD_like"/>
    <property type="match status" value="1"/>
</dbReference>
<dbReference type="InterPro" id="IPR000595">
    <property type="entry name" value="cNMP-bd_dom"/>
</dbReference>
<dbReference type="InterPro" id="IPR018490">
    <property type="entry name" value="cNMP-bd_dom_sf"/>
</dbReference>
<dbReference type="Gene3D" id="2.60.120.10">
    <property type="entry name" value="Jelly Rolls"/>
    <property type="match status" value="1"/>
</dbReference>
<dbReference type="KEGG" id="tni:TVNIR_3095"/>
<dbReference type="Pfam" id="PF00027">
    <property type="entry name" value="cNMP_binding"/>
    <property type="match status" value="1"/>
</dbReference>
<evidence type="ECO:0000313" key="5">
    <source>
        <dbReference type="EMBL" id="AGA34732.1"/>
    </source>
</evidence>
<feature type="domain" description="Cyclic nucleotide-binding" evidence="3">
    <location>
        <begin position="17"/>
        <end position="121"/>
    </location>
</feature>
<dbReference type="PANTHER" id="PTHR43080">
    <property type="entry name" value="CBS DOMAIN-CONTAINING PROTEIN CBSX3, MITOCHONDRIAL"/>
    <property type="match status" value="1"/>
</dbReference>
<dbReference type="OrthoDB" id="9808528at2"/>
<dbReference type="PANTHER" id="PTHR43080:SF2">
    <property type="entry name" value="CBS DOMAIN-CONTAINING PROTEIN"/>
    <property type="match status" value="1"/>
</dbReference>
<dbReference type="SMART" id="SM00116">
    <property type="entry name" value="CBS"/>
    <property type="match status" value="2"/>
</dbReference>
<keyword evidence="6" id="KW-1185">Reference proteome</keyword>
<dbReference type="RefSeq" id="WP_015259840.1">
    <property type="nucleotide sequence ID" value="NC_019902.2"/>
</dbReference>
<dbReference type="Proteomes" id="UP000010809">
    <property type="component" value="Chromosome"/>
</dbReference>
<evidence type="ECO:0000256" key="2">
    <source>
        <dbReference type="PROSITE-ProRule" id="PRU00703"/>
    </source>
</evidence>
<reference evidence="5" key="1">
    <citation type="submission" date="2015-12" db="EMBL/GenBank/DDBJ databases">
        <authorList>
            <person name="Tikhonova T.V."/>
            <person name="Pavlov A.R."/>
            <person name="Beletsky A.V."/>
            <person name="Mardanov A.V."/>
            <person name="Sorokin D.Y."/>
            <person name="Ravin N.V."/>
            <person name="Popov V.O."/>
        </authorList>
    </citation>
    <scope>NUCLEOTIDE SEQUENCE</scope>
    <source>
        <strain evidence="5">DSM 14787</strain>
    </source>
</reference>
<dbReference type="eggNOG" id="COG2905">
    <property type="taxonomic scope" value="Bacteria"/>
</dbReference>
<evidence type="ECO:0000259" key="3">
    <source>
        <dbReference type="PROSITE" id="PS50042"/>
    </source>
</evidence>
<dbReference type="EMBL" id="CP003989">
    <property type="protein sequence ID" value="AGA34732.1"/>
    <property type="molecule type" value="Genomic_DNA"/>
</dbReference>
<dbReference type="InterPro" id="IPR051257">
    <property type="entry name" value="Diverse_CBS-Domain"/>
</dbReference>
<dbReference type="AlphaFoldDB" id="L0E0G1"/>
<dbReference type="HOGENOM" id="CLU_027866_1_0_6"/>
<dbReference type="STRING" id="1255043.TVNIR_3095"/>
<dbReference type="PROSITE" id="PS50042">
    <property type="entry name" value="CNMP_BINDING_3"/>
    <property type="match status" value="1"/>
</dbReference>
<dbReference type="InterPro" id="IPR046342">
    <property type="entry name" value="CBS_dom_sf"/>
</dbReference>